<dbReference type="AlphaFoldDB" id="A0A517M9Q8"/>
<dbReference type="InterPro" id="IPR010985">
    <property type="entry name" value="Ribbon_hlx_hlx"/>
</dbReference>
<dbReference type="SUPFAM" id="SSF47598">
    <property type="entry name" value="Ribbon-helix-helix"/>
    <property type="match status" value="1"/>
</dbReference>
<dbReference type="Gene3D" id="1.10.1220.10">
    <property type="entry name" value="Met repressor-like"/>
    <property type="match status" value="1"/>
</dbReference>
<evidence type="ECO:0000313" key="1">
    <source>
        <dbReference type="EMBL" id="QDS91622.1"/>
    </source>
</evidence>
<reference evidence="1 2" key="1">
    <citation type="submission" date="2019-02" db="EMBL/GenBank/DDBJ databases">
        <title>Deep-cultivation of Planctomycetes and their phenomic and genomic characterization uncovers novel biology.</title>
        <authorList>
            <person name="Wiegand S."/>
            <person name="Jogler M."/>
            <person name="Boedeker C."/>
            <person name="Pinto D."/>
            <person name="Vollmers J."/>
            <person name="Rivas-Marin E."/>
            <person name="Kohn T."/>
            <person name="Peeters S.H."/>
            <person name="Heuer A."/>
            <person name="Rast P."/>
            <person name="Oberbeckmann S."/>
            <person name="Bunk B."/>
            <person name="Jeske O."/>
            <person name="Meyerdierks A."/>
            <person name="Storesund J.E."/>
            <person name="Kallscheuer N."/>
            <person name="Luecker S."/>
            <person name="Lage O.M."/>
            <person name="Pohl T."/>
            <person name="Merkel B.J."/>
            <person name="Hornburger P."/>
            <person name="Mueller R.-W."/>
            <person name="Bruemmer F."/>
            <person name="Labrenz M."/>
            <person name="Spormann A.M."/>
            <person name="Op den Camp H."/>
            <person name="Overmann J."/>
            <person name="Amann R."/>
            <person name="Jetten M.S.M."/>
            <person name="Mascher T."/>
            <person name="Medema M.H."/>
            <person name="Devos D.P."/>
            <person name="Kaster A.-K."/>
            <person name="Ovreas L."/>
            <person name="Rohde M."/>
            <person name="Galperin M.Y."/>
            <person name="Jogler C."/>
        </authorList>
    </citation>
    <scope>NUCLEOTIDE SEQUENCE [LARGE SCALE GENOMIC DNA]</scope>
    <source>
        <strain evidence="1 2">FF011L</strain>
    </source>
</reference>
<proteinExistence type="predicted"/>
<evidence type="ECO:0000313" key="2">
    <source>
        <dbReference type="Proteomes" id="UP000320672"/>
    </source>
</evidence>
<accession>A0A517M9Q8</accession>
<keyword evidence="2" id="KW-1185">Reference proteome</keyword>
<gene>
    <name evidence="1" type="ORF">FF011L_03520</name>
</gene>
<dbReference type="KEGG" id="rml:FF011L_03520"/>
<dbReference type="Proteomes" id="UP000320672">
    <property type="component" value="Chromosome"/>
</dbReference>
<organism evidence="1 2">
    <name type="scientific">Roseimaritima multifibrata</name>
    <dbReference type="NCBI Taxonomy" id="1930274"/>
    <lineage>
        <taxon>Bacteria</taxon>
        <taxon>Pseudomonadati</taxon>
        <taxon>Planctomycetota</taxon>
        <taxon>Planctomycetia</taxon>
        <taxon>Pirellulales</taxon>
        <taxon>Pirellulaceae</taxon>
        <taxon>Roseimaritima</taxon>
    </lineage>
</organism>
<dbReference type="InterPro" id="IPR013321">
    <property type="entry name" value="Arc_rbn_hlx_hlx"/>
</dbReference>
<dbReference type="EMBL" id="CP036262">
    <property type="protein sequence ID" value="QDS91622.1"/>
    <property type="molecule type" value="Genomic_DNA"/>
</dbReference>
<dbReference type="OrthoDB" id="289327at2"/>
<name>A0A517M9Q8_9BACT</name>
<protein>
    <submittedName>
        <fullName evidence="1">ParG</fullName>
    </submittedName>
</protein>
<dbReference type="Pfam" id="PF09274">
    <property type="entry name" value="ParG"/>
    <property type="match status" value="1"/>
</dbReference>
<dbReference type="RefSeq" id="WP_145349673.1">
    <property type="nucleotide sequence ID" value="NZ_CP036262.1"/>
</dbReference>
<dbReference type="InterPro" id="IPR015354">
    <property type="entry name" value="DNA_partition_ParG"/>
</dbReference>
<sequence length="80" mass="9287">MSKRITMSARPKPKPEVDNWVEMRESSIDVKPRTKPKRLTIDIDPELHTELKISCAKRGIQIADLLRNLIEGDVRRHDRG</sequence>
<dbReference type="GO" id="GO:0006355">
    <property type="term" value="P:regulation of DNA-templated transcription"/>
    <property type="evidence" value="ECO:0007669"/>
    <property type="project" value="InterPro"/>
</dbReference>